<dbReference type="InterPro" id="IPR025110">
    <property type="entry name" value="AMP-bd_C"/>
</dbReference>
<comment type="caution">
    <text evidence="7">The sequence shown here is derived from an EMBL/GenBank/DDBJ whole genome shotgun (WGS) entry which is preliminary data.</text>
</comment>
<dbReference type="AlphaFoldDB" id="A0A8H2RSH4"/>
<dbReference type="NCBIfam" id="NF004837">
    <property type="entry name" value="PRK06187.1"/>
    <property type="match status" value="1"/>
</dbReference>
<dbReference type="Gene3D" id="3.30.300.30">
    <property type="match status" value="1"/>
</dbReference>
<keyword evidence="2 7" id="KW-0436">Ligase</keyword>
<gene>
    <name evidence="7" type="primary">dmdB</name>
    <name evidence="7" type="ORF">PS900_04174</name>
</gene>
<evidence type="ECO:0000259" key="6">
    <source>
        <dbReference type="Pfam" id="PF13193"/>
    </source>
</evidence>
<evidence type="ECO:0000313" key="7">
    <source>
        <dbReference type="EMBL" id="VVP27315.1"/>
    </source>
</evidence>
<dbReference type="PANTHER" id="PTHR43859">
    <property type="entry name" value="ACYL-ACTIVATING ENZYME"/>
    <property type="match status" value="1"/>
</dbReference>
<keyword evidence="3" id="KW-0276">Fatty acid metabolism</keyword>
<dbReference type="Pfam" id="PF13193">
    <property type="entry name" value="AMP-binding_C"/>
    <property type="match status" value="1"/>
</dbReference>
<name>A0A8H2RSH4_PSEFL</name>
<evidence type="ECO:0000256" key="4">
    <source>
        <dbReference type="ARBA" id="ARBA00023098"/>
    </source>
</evidence>
<reference evidence="7 8" key="1">
    <citation type="submission" date="2019-09" db="EMBL/GenBank/DDBJ databases">
        <authorList>
            <person name="Chandra G."/>
            <person name="Truman W A."/>
        </authorList>
    </citation>
    <scope>NUCLEOTIDE SEQUENCE [LARGE SCALE GENOMIC DNA]</scope>
    <source>
        <strain evidence="7">PS900</strain>
    </source>
</reference>
<evidence type="ECO:0000256" key="3">
    <source>
        <dbReference type="ARBA" id="ARBA00022832"/>
    </source>
</evidence>
<feature type="domain" description="AMP-dependent synthetase/ligase" evidence="5">
    <location>
        <begin position="16"/>
        <end position="403"/>
    </location>
</feature>
<keyword evidence="4" id="KW-0443">Lipid metabolism</keyword>
<proteinExistence type="inferred from homology"/>
<dbReference type="EC" id="6.2.1.44" evidence="7"/>
<comment type="similarity">
    <text evidence="1">Belongs to the ATP-dependent AMP-binding enzyme family.</text>
</comment>
<dbReference type="PROSITE" id="PS00455">
    <property type="entry name" value="AMP_BINDING"/>
    <property type="match status" value="1"/>
</dbReference>
<accession>A0A8H2RSH4</accession>
<dbReference type="SUPFAM" id="SSF56801">
    <property type="entry name" value="Acetyl-CoA synthetase-like"/>
    <property type="match status" value="1"/>
</dbReference>
<evidence type="ECO:0000256" key="2">
    <source>
        <dbReference type="ARBA" id="ARBA00022598"/>
    </source>
</evidence>
<evidence type="ECO:0000313" key="8">
    <source>
        <dbReference type="Proteomes" id="UP000325723"/>
    </source>
</evidence>
<dbReference type="NCBIfam" id="NF004674">
    <property type="entry name" value="PRK06018.1"/>
    <property type="match status" value="1"/>
</dbReference>
<evidence type="ECO:0000259" key="5">
    <source>
        <dbReference type="Pfam" id="PF00501"/>
    </source>
</evidence>
<dbReference type="InterPro" id="IPR020845">
    <property type="entry name" value="AMP-binding_CS"/>
</dbReference>
<organism evidence="7 8">
    <name type="scientific">Pseudomonas fluorescens</name>
    <dbReference type="NCBI Taxonomy" id="294"/>
    <lineage>
        <taxon>Bacteria</taxon>
        <taxon>Pseudomonadati</taxon>
        <taxon>Pseudomonadota</taxon>
        <taxon>Gammaproteobacteria</taxon>
        <taxon>Pseudomonadales</taxon>
        <taxon>Pseudomonadaceae</taxon>
        <taxon>Pseudomonas</taxon>
    </lineage>
</organism>
<sequence length="544" mass="59764">MLGLMQHQPLLISSLLEHACVSHPDAEIVSRTVEGNIHRCTYADVGRRAGQIANALTTLGVQPGERIGTLAWNGYRHMELYFGVSGMGAVLHTINPRLFPEQIEFIANHGEDQYLFFDLSFSALVEELAPKLPTVKAFIALCDRASMPDIKVANLRCYEELLAEQLPQFDWPSLDENCASSMCYTSGTTGNPKGVLYSHRSSVLHSMMSCTPSGFSLSANDVALIVVPMFHVNAWGMPYAGALSGARLVLPGPAMDGASLYELMRDEGVTMALGVPTVWMMLQQHVEKAGLQPRDELRLDRVVIGGAAAPRAVVECFERQFDARVMHAWGMTEMSPVGTVCHPLPKHVDASLEQRLDLQGKQGRAPYGVSMKIIDDEGRCLPRDGKAFGHLLVKGPWIASGYFRGEGGSILDIDGWFDTGDIATIDPDGYMQITDRAKDVIKSGGEWISSIDLENAVIGHPAVAEAAVIGVAHPKWQERPLLVVVLKSGRSASREALLDFLTEKVARWWLPDDVVFVDELPHTATGKVQKLKLREMLRDYRLPV</sequence>
<dbReference type="CDD" id="cd12119">
    <property type="entry name" value="ttLC_FACS_AlkK_like"/>
    <property type="match status" value="1"/>
</dbReference>
<dbReference type="Proteomes" id="UP000325723">
    <property type="component" value="Unassembled WGS sequence"/>
</dbReference>
<dbReference type="GO" id="GO:0006631">
    <property type="term" value="P:fatty acid metabolic process"/>
    <property type="evidence" value="ECO:0007669"/>
    <property type="project" value="UniProtKB-KW"/>
</dbReference>
<feature type="domain" description="AMP-binding enzyme C-terminal" evidence="6">
    <location>
        <begin position="453"/>
        <end position="527"/>
    </location>
</feature>
<evidence type="ECO:0000256" key="1">
    <source>
        <dbReference type="ARBA" id="ARBA00006432"/>
    </source>
</evidence>
<dbReference type="RefSeq" id="WP_150758802.1">
    <property type="nucleotide sequence ID" value="NZ_CABVIE010000013.1"/>
</dbReference>
<dbReference type="Pfam" id="PF00501">
    <property type="entry name" value="AMP-binding"/>
    <property type="match status" value="1"/>
</dbReference>
<dbReference type="GO" id="GO:0016874">
    <property type="term" value="F:ligase activity"/>
    <property type="evidence" value="ECO:0007669"/>
    <property type="project" value="UniProtKB-KW"/>
</dbReference>
<dbReference type="InterPro" id="IPR000873">
    <property type="entry name" value="AMP-dep_synth/lig_dom"/>
</dbReference>
<dbReference type="Gene3D" id="3.40.50.12780">
    <property type="entry name" value="N-terminal domain of ligase-like"/>
    <property type="match status" value="1"/>
</dbReference>
<dbReference type="NCBIfam" id="NF005426">
    <property type="entry name" value="PRK07008.1"/>
    <property type="match status" value="1"/>
</dbReference>
<dbReference type="InterPro" id="IPR045851">
    <property type="entry name" value="AMP-bd_C_sf"/>
</dbReference>
<dbReference type="FunFam" id="3.30.300.30:FF:000008">
    <property type="entry name" value="2,3-dihydroxybenzoate-AMP ligase"/>
    <property type="match status" value="1"/>
</dbReference>
<dbReference type="InterPro" id="IPR042099">
    <property type="entry name" value="ANL_N_sf"/>
</dbReference>
<dbReference type="PANTHER" id="PTHR43859:SF4">
    <property type="entry name" value="BUTANOATE--COA LIGASE AAE1-RELATED"/>
    <property type="match status" value="1"/>
</dbReference>
<dbReference type="EMBL" id="CABVIE010000013">
    <property type="protein sequence ID" value="VVP27315.1"/>
    <property type="molecule type" value="Genomic_DNA"/>
</dbReference>
<protein>
    <submittedName>
        <fullName evidence="7">3-methylmercaptopropionyl-CoA ligase</fullName>
        <ecNumber evidence="7">6.2.1.44</ecNumber>
    </submittedName>
</protein>